<comment type="caution">
    <text evidence="3">The sequence shown here is derived from an EMBL/GenBank/DDBJ whole genome shotgun (WGS) entry which is preliminary data.</text>
</comment>
<dbReference type="GO" id="GO:0016625">
    <property type="term" value="F:oxidoreductase activity, acting on the aldehyde or oxo group of donors, iron-sulfur protein as acceptor"/>
    <property type="evidence" value="ECO:0007669"/>
    <property type="project" value="UniProtKB-ARBA"/>
</dbReference>
<feature type="domain" description="Thiamine pyrophosphate enzyme TPP-binding" evidence="2">
    <location>
        <begin position="54"/>
        <end position="209"/>
    </location>
</feature>
<dbReference type="eggNOG" id="COG1013">
    <property type="taxonomic scope" value="Bacteria"/>
</dbReference>
<dbReference type="RefSeq" id="WP_006438928.1">
    <property type="nucleotide sequence ID" value="NZ_DS995354.1"/>
</dbReference>
<dbReference type="AlphaFoldDB" id="B6FVW3"/>
<accession>B6FVW3</accession>
<dbReference type="EMBL" id="ABWP01000001">
    <property type="protein sequence ID" value="EEA86336.1"/>
    <property type="molecule type" value="Genomic_DNA"/>
</dbReference>
<dbReference type="InterPro" id="IPR011766">
    <property type="entry name" value="TPP_enzyme_TPP-bd"/>
</dbReference>
<dbReference type="PANTHER" id="PTHR48084:SF3">
    <property type="entry name" value="SUBUNIT OF PYRUVATE:FLAVODOXIN OXIDOREDUCTASE"/>
    <property type="match status" value="1"/>
</dbReference>
<gene>
    <name evidence="3" type="ORF">CLOHIR_00010</name>
</gene>
<dbReference type="GO" id="GO:0045333">
    <property type="term" value="P:cellular respiration"/>
    <property type="evidence" value="ECO:0007669"/>
    <property type="project" value="UniProtKB-ARBA"/>
</dbReference>
<reference evidence="3 4" key="1">
    <citation type="submission" date="2008-09" db="EMBL/GenBank/DDBJ databases">
        <authorList>
            <person name="Fulton L."/>
            <person name="Clifton S."/>
            <person name="Fulton B."/>
            <person name="Xu J."/>
            <person name="Minx P."/>
            <person name="Pepin K.H."/>
            <person name="Johnson M."/>
            <person name="Thiruvilangam P."/>
            <person name="Bhonagiri V."/>
            <person name="Nash W.E."/>
            <person name="Mardis E.R."/>
            <person name="Wilson R.K."/>
        </authorList>
    </citation>
    <scope>NUCLEOTIDE SEQUENCE [LARGE SCALE GENOMIC DNA]</scope>
    <source>
        <strain evidence="3 4">DSM 13275</strain>
    </source>
</reference>
<sequence>MAVVFERTKGLQEVQTHYCPGCTHGIIHRLVAEVLEELGVLGDAIGVVPVGCSVLAYNYFNCDTQEAAHGRAPACATGIKRCQPDKVVFTYQGDGDLASIGAAEIVHAANRGEKITTIFVNNAIYGMTGGQMAPTTLVGQKATTCQDGRNPEVNGFSLRIAEMLATIKGAVFVERVTVDTPAHVRAAKKAIKKAFQVQLAGKGFSIVEVLSTCPTNWGKTPSDALQWLRDNMIPYYPLGNLKDVDLDEQEVK</sequence>
<name>B6FVW3_PEPHT</name>
<evidence type="ECO:0000313" key="4">
    <source>
        <dbReference type="Proteomes" id="UP000003178"/>
    </source>
</evidence>
<dbReference type="InterPro" id="IPR029061">
    <property type="entry name" value="THDP-binding"/>
</dbReference>
<dbReference type="SUPFAM" id="SSF52518">
    <property type="entry name" value="Thiamin diphosphate-binding fold (THDP-binding)"/>
    <property type="match status" value="1"/>
</dbReference>
<organism evidence="3 4">
    <name type="scientific">Peptacetobacter hiranonis (strain DSM 13275 / JCM 10541 / KCTC 15199 / TO-931)</name>
    <name type="common">Clostridium hiranonis</name>
    <dbReference type="NCBI Taxonomy" id="500633"/>
    <lineage>
        <taxon>Bacteria</taxon>
        <taxon>Bacillati</taxon>
        <taxon>Bacillota</taxon>
        <taxon>Clostridia</taxon>
        <taxon>Peptostreptococcales</taxon>
        <taxon>Peptostreptococcaceae</taxon>
        <taxon>Peptacetobacter</taxon>
    </lineage>
</organism>
<evidence type="ECO:0000259" key="2">
    <source>
        <dbReference type="Pfam" id="PF02775"/>
    </source>
</evidence>
<protein>
    <submittedName>
        <fullName evidence="3">Thiamine pyrophosphate enzyme, C-terminal TPP binding domain protein</fullName>
    </submittedName>
</protein>
<keyword evidence="4" id="KW-1185">Reference proteome</keyword>
<dbReference type="OrthoDB" id="9775140at2"/>
<dbReference type="PANTHER" id="PTHR48084">
    <property type="entry name" value="2-OXOGLUTARATE OXIDOREDUCTASE SUBUNIT KORB-RELATED"/>
    <property type="match status" value="1"/>
</dbReference>
<dbReference type="STRING" id="500633.CLOHIR_00010"/>
<dbReference type="InterPro" id="IPR051457">
    <property type="entry name" value="2-oxoacid:Fd_oxidoreductase"/>
</dbReference>
<dbReference type="Pfam" id="PF02775">
    <property type="entry name" value="TPP_enzyme_C"/>
    <property type="match status" value="1"/>
</dbReference>
<reference evidence="3 4" key="2">
    <citation type="submission" date="2008-10" db="EMBL/GenBank/DDBJ databases">
        <title>Draft genome sequence of Clostridium hiranonis (DSM 13275).</title>
        <authorList>
            <person name="Sudarsanam P."/>
            <person name="Ley R."/>
            <person name="Guruge J."/>
            <person name="Turnbaugh P.J."/>
            <person name="Mahowald M."/>
            <person name="Liep D."/>
            <person name="Gordon J."/>
        </authorList>
    </citation>
    <scope>NUCLEOTIDE SEQUENCE [LARGE SCALE GENOMIC DNA]</scope>
    <source>
        <strain evidence="3 4">DSM 13275</strain>
    </source>
</reference>
<dbReference type="Gene3D" id="3.40.50.970">
    <property type="match status" value="1"/>
</dbReference>
<dbReference type="GO" id="GO:0030976">
    <property type="term" value="F:thiamine pyrophosphate binding"/>
    <property type="evidence" value="ECO:0007669"/>
    <property type="project" value="InterPro"/>
</dbReference>
<evidence type="ECO:0000256" key="1">
    <source>
        <dbReference type="ARBA" id="ARBA00023002"/>
    </source>
</evidence>
<keyword evidence="1" id="KW-0560">Oxidoreductase</keyword>
<dbReference type="HOGENOM" id="CLU_048564_2_1_9"/>
<evidence type="ECO:0000313" key="3">
    <source>
        <dbReference type="EMBL" id="EEA86336.1"/>
    </source>
</evidence>
<dbReference type="Proteomes" id="UP000003178">
    <property type="component" value="Unassembled WGS sequence"/>
</dbReference>
<proteinExistence type="predicted"/>